<dbReference type="PANTHER" id="PTHR43044">
    <property type="match status" value="1"/>
</dbReference>
<dbReference type="Pfam" id="PF03916">
    <property type="entry name" value="NrfD"/>
    <property type="match status" value="1"/>
</dbReference>
<evidence type="ECO:0000256" key="2">
    <source>
        <dbReference type="ARBA" id="ARBA00008929"/>
    </source>
</evidence>
<dbReference type="OrthoDB" id="9768846at2"/>
<feature type="transmembrane region" description="Helical" evidence="7">
    <location>
        <begin position="531"/>
        <end position="555"/>
    </location>
</feature>
<dbReference type="RefSeq" id="WP_142659978.1">
    <property type="nucleotide sequence ID" value="NZ_CABFVA020000065.1"/>
</dbReference>
<dbReference type="PANTHER" id="PTHR43044:SF2">
    <property type="entry name" value="POLYSULPHIDE REDUCTASE NRFD"/>
    <property type="match status" value="1"/>
</dbReference>
<feature type="transmembrane region" description="Helical" evidence="7">
    <location>
        <begin position="272"/>
        <end position="293"/>
    </location>
</feature>
<evidence type="ECO:0000256" key="1">
    <source>
        <dbReference type="ARBA" id="ARBA00004651"/>
    </source>
</evidence>
<feature type="transmembrane region" description="Helical" evidence="7">
    <location>
        <begin position="124"/>
        <end position="144"/>
    </location>
</feature>
<dbReference type="Proteomes" id="UP000334923">
    <property type="component" value="Unassembled WGS sequence"/>
</dbReference>
<proteinExistence type="inferred from homology"/>
<keyword evidence="4 7" id="KW-0812">Transmembrane</keyword>
<dbReference type="EMBL" id="CABFVA020000065">
    <property type="protein sequence ID" value="VVM06298.1"/>
    <property type="molecule type" value="Genomic_DNA"/>
</dbReference>
<feature type="transmembrane region" description="Helical" evidence="7">
    <location>
        <begin position="84"/>
        <end position="112"/>
    </location>
</feature>
<feature type="transmembrane region" description="Helical" evidence="7">
    <location>
        <begin position="231"/>
        <end position="252"/>
    </location>
</feature>
<protein>
    <submittedName>
        <fullName evidence="8">Uncharacterized protein</fullName>
    </submittedName>
</protein>
<evidence type="ECO:0000313" key="8">
    <source>
        <dbReference type="EMBL" id="VVM06298.1"/>
    </source>
</evidence>
<feature type="transmembrane region" description="Helical" evidence="7">
    <location>
        <begin position="356"/>
        <end position="374"/>
    </location>
</feature>
<keyword evidence="3" id="KW-1003">Cell membrane</keyword>
<accession>A0A5E6MAQ6</accession>
<organism evidence="8 9">
    <name type="scientific">Methylacidimicrobium tartarophylax</name>
    <dbReference type="NCBI Taxonomy" id="1041768"/>
    <lineage>
        <taxon>Bacteria</taxon>
        <taxon>Pseudomonadati</taxon>
        <taxon>Verrucomicrobiota</taxon>
        <taxon>Methylacidimicrobium</taxon>
    </lineage>
</organism>
<keyword evidence="5 7" id="KW-1133">Transmembrane helix</keyword>
<keyword evidence="9" id="KW-1185">Reference proteome</keyword>
<feature type="transmembrane region" description="Helical" evidence="7">
    <location>
        <begin position="588"/>
        <end position="613"/>
    </location>
</feature>
<feature type="transmembrane region" description="Helical" evidence="7">
    <location>
        <begin position="424"/>
        <end position="445"/>
    </location>
</feature>
<sequence>MPIAEKTVEKAESGRALLARPELVLNQREASWVNDTVCAVVEKPAPLWWWVAAGAFGLLAAAVPLVVVYFISTGLGVWGLQSPVFWGVAILNFVFWIEIGHAGTLISAILLFTRQRWRNSVNRAAEAMTIFAVLCAAVFPLFHIGRQWMFWYMVPVPESYAIWQNFRAPLLWDEFAVGTYFTVSCLFWYFGLLPDIASLRDRATKLWKKRLYHVLCWGWTGSLRAWRHYEAGYLCIAGVVSVLVISVASVVSTDFATTVLPGWHTTIFPPDFITGAIFSGFAMIVTLMVPLRAAYPGLKDMITGKHLDNMAKVLLATGSLVGYSYLIELFMAWYGANPYERYTFWNRITGPDRSTYFAMFGFNVILPQIFWFRFCRSHPWILWTSSVLINVGMWFERYSIIVVSLERDFLPASWRHYLPTWVDWGLFFGSVGLFFFLFLLFLRVLPSISVAEIKTLLAKPKRQRTLEVAAQEYGFPPGKEIYGLGAEFSSEEELRRASEETRKKGYVWWDAYAPYPIHGMERAMRLSKSRVSFFVLMGGLLGLFIGIAMVTATSIPRPQLLQSLTTGQLQGLFYATVVQGKPYFSLPAFVPVLLELTILFAAFSGFLAVVFLARLPRPHHPVWNWGELSRRATDDGLFLVIEARDPAFSPAESRKFLESLGGRRLTFIPR</sequence>
<evidence type="ECO:0000256" key="4">
    <source>
        <dbReference type="ARBA" id="ARBA00022692"/>
    </source>
</evidence>
<evidence type="ECO:0000256" key="5">
    <source>
        <dbReference type="ARBA" id="ARBA00022989"/>
    </source>
</evidence>
<evidence type="ECO:0000256" key="3">
    <source>
        <dbReference type="ARBA" id="ARBA00022475"/>
    </source>
</evidence>
<evidence type="ECO:0000256" key="6">
    <source>
        <dbReference type="ARBA" id="ARBA00023136"/>
    </source>
</evidence>
<dbReference type="GO" id="GO:0005886">
    <property type="term" value="C:plasma membrane"/>
    <property type="evidence" value="ECO:0007669"/>
    <property type="project" value="UniProtKB-SubCell"/>
</dbReference>
<feature type="transmembrane region" description="Helical" evidence="7">
    <location>
        <begin position="313"/>
        <end position="336"/>
    </location>
</feature>
<reference evidence="8 9" key="1">
    <citation type="submission" date="2019-09" db="EMBL/GenBank/DDBJ databases">
        <authorList>
            <person name="Cremers G."/>
        </authorList>
    </citation>
    <scope>NUCLEOTIDE SEQUENCE [LARGE SCALE GENOMIC DNA]</scope>
    <source>
        <strain evidence="8">4A</strain>
    </source>
</reference>
<dbReference type="Pfam" id="PF11821">
    <property type="entry name" value="ActD"/>
    <property type="match status" value="1"/>
</dbReference>
<dbReference type="AlphaFoldDB" id="A0A5E6MAQ6"/>
<dbReference type="InterPro" id="IPR021776">
    <property type="entry name" value="ActD"/>
</dbReference>
<evidence type="ECO:0000313" key="9">
    <source>
        <dbReference type="Proteomes" id="UP000334923"/>
    </source>
</evidence>
<gene>
    <name evidence="8" type="ORF">MAMT_01118</name>
</gene>
<feature type="transmembrane region" description="Helical" evidence="7">
    <location>
        <begin position="47"/>
        <end position="72"/>
    </location>
</feature>
<feature type="transmembrane region" description="Helical" evidence="7">
    <location>
        <begin position="381"/>
        <end position="404"/>
    </location>
</feature>
<comment type="subcellular location">
    <subcellularLocation>
        <location evidence="1">Cell membrane</location>
        <topology evidence="1">Multi-pass membrane protein</topology>
    </subcellularLocation>
</comment>
<name>A0A5E6MAQ6_9BACT</name>
<comment type="similarity">
    <text evidence="2">Belongs to the NrfD family.</text>
</comment>
<keyword evidence="6 7" id="KW-0472">Membrane</keyword>
<evidence type="ECO:0000256" key="7">
    <source>
        <dbReference type="SAM" id="Phobius"/>
    </source>
</evidence>
<dbReference type="InterPro" id="IPR005614">
    <property type="entry name" value="NrfD-like"/>
</dbReference>
<feature type="transmembrane region" description="Helical" evidence="7">
    <location>
        <begin position="175"/>
        <end position="199"/>
    </location>
</feature>